<reference evidence="11" key="3">
    <citation type="submission" date="2020-05" db="UniProtKB">
        <authorList>
            <consortium name="EnsemblMetazoa"/>
        </authorList>
    </citation>
    <scope>IDENTIFICATION</scope>
    <source>
        <strain evidence="11">USDA</strain>
    </source>
</reference>
<proteinExistence type="inferred from homology"/>
<feature type="domain" description="Kazal-like" evidence="9">
    <location>
        <begin position="439"/>
        <end position="507"/>
    </location>
</feature>
<reference evidence="10" key="1">
    <citation type="submission" date="2007-04" db="EMBL/GenBank/DDBJ databases">
        <title>Annotation of Pediculus humanus corporis strain USDA.</title>
        <authorList>
            <person name="Kirkness E."/>
            <person name="Hannick L."/>
            <person name="Hass B."/>
            <person name="Bruggner R."/>
            <person name="Lawson D."/>
            <person name="Bidwell S."/>
            <person name="Joardar V."/>
            <person name="Caler E."/>
            <person name="Walenz B."/>
            <person name="Inman J."/>
            <person name="Schobel S."/>
            <person name="Galinsky K."/>
            <person name="Amedeo P."/>
            <person name="Strausberg R."/>
        </authorList>
    </citation>
    <scope>NUCLEOTIDE SEQUENCE</scope>
    <source>
        <strain evidence="10">USDA</strain>
    </source>
</reference>
<dbReference type="GO" id="GO:0005886">
    <property type="term" value="C:plasma membrane"/>
    <property type="evidence" value="ECO:0007669"/>
    <property type="project" value="UniProtKB-SubCell"/>
</dbReference>
<dbReference type="EMBL" id="DS235088">
    <property type="protein sequence ID" value="EEB11548.1"/>
    <property type="molecule type" value="Genomic_DNA"/>
</dbReference>
<dbReference type="VEuPathDB" id="VectorBase:PHUM125290"/>
<dbReference type="GO" id="GO:0015347">
    <property type="term" value="F:sodium-independent organic anion transmembrane transporter activity"/>
    <property type="evidence" value="ECO:0007669"/>
    <property type="project" value="TreeGrafter"/>
</dbReference>
<evidence type="ECO:0000259" key="9">
    <source>
        <dbReference type="PROSITE" id="PS51465"/>
    </source>
</evidence>
<feature type="transmembrane region" description="Helical" evidence="8">
    <location>
        <begin position="325"/>
        <end position="344"/>
    </location>
</feature>
<dbReference type="EnsemblMetazoa" id="PHUM125290-RA">
    <property type="protein sequence ID" value="PHUM125290-PA"/>
    <property type="gene ID" value="PHUM125290"/>
</dbReference>
<evidence type="ECO:0000313" key="12">
    <source>
        <dbReference type="Proteomes" id="UP000009046"/>
    </source>
</evidence>
<keyword evidence="3" id="KW-1003">Cell membrane</keyword>
<evidence type="ECO:0000256" key="2">
    <source>
        <dbReference type="ARBA" id="ARBA00009657"/>
    </source>
</evidence>
<dbReference type="Gene3D" id="1.20.1250.20">
    <property type="entry name" value="MFS general substrate transporter like domains"/>
    <property type="match status" value="1"/>
</dbReference>
<feature type="transmembrane region" description="Helical" evidence="8">
    <location>
        <begin position="549"/>
        <end position="568"/>
    </location>
</feature>
<dbReference type="Proteomes" id="UP000009046">
    <property type="component" value="Unassembled WGS sequence"/>
</dbReference>
<dbReference type="InterPro" id="IPR002350">
    <property type="entry name" value="Kazal_dom"/>
</dbReference>
<keyword evidence="8" id="KW-0813">Transport</keyword>
<feature type="transmembrane region" description="Helical" evidence="8">
    <location>
        <begin position="364"/>
        <end position="389"/>
    </location>
</feature>
<dbReference type="PANTHER" id="PTHR11388:SF131">
    <property type="entry name" value="SOLUTE CARRIER ORGANIC ANION TRANSPORTER FAMILY MEMBER"/>
    <property type="match status" value="1"/>
</dbReference>
<evidence type="ECO:0000256" key="4">
    <source>
        <dbReference type="ARBA" id="ARBA00022692"/>
    </source>
</evidence>
<dbReference type="InterPro" id="IPR004156">
    <property type="entry name" value="OATP"/>
</dbReference>
<dbReference type="PROSITE" id="PS51465">
    <property type="entry name" value="KAZAL_2"/>
    <property type="match status" value="1"/>
</dbReference>
<dbReference type="EMBL" id="AAZO01001473">
    <property type="status" value="NOT_ANNOTATED_CDS"/>
    <property type="molecule type" value="Genomic_DNA"/>
</dbReference>
<keyword evidence="7" id="KW-1015">Disulfide bond</keyword>
<dbReference type="SUPFAM" id="SSF103473">
    <property type="entry name" value="MFS general substrate transporter"/>
    <property type="match status" value="1"/>
</dbReference>
<feature type="transmembrane region" description="Helical" evidence="8">
    <location>
        <begin position="76"/>
        <end position="98"/>
    </location>
</feature>
<dbReference type="eggNOG" id="KOG3626">
    <property type="taxonomic scope" value="Eukaryota"/>
</dbReference>
<feature type="transmembrane region" description="Helical" evidence="8">
    <location>
        <begin position="40"/>
        <end position="64"/>
    </location>
</feature>
<dbReference type="NCBIfam" id="TIGR00805">
    <property type="entry name" value="oat"/>
    <property type="match status" value="1"/>
</dbReference>
<feature type="transmembrane region" description="Helical" evidence="8">
    <location>
        <begin position="157"/>
        <end position="181"/>
    </location>
</feature>
<dbReference type="InterPro" id="IPR036259">
    <property type="entry name" value="MFS_trans_sf"/>
</dbReference>
<dbReference type="CDD" id="cd17336">
    <property type="entry name" value="MFS_SLCO_OATP"/>
    <property type="match status" value="1"/>
</dbReference>
<evidence type="ECO:0000256" key="7">
    <source>
        <dbReference type="ARBA" id="ARBA00023157"/>
    </source>
</evidence>
<reference evidence="10" key="2">
    <citation type="submission" date="2007-04" db="EMBL/GenBank/DDBJ databases">
        <title>The genome of the human body louse.</title>
        <authorList>
            <consortium name="The Human Body Louse Genome Consortium"/>
            <person name="Kirkness E."/>
            <person name="Walenz B."/>
            <person name="Hass B."/>
            <person name="Bruggner R."/>
            <person name="Strausberg R."/>
        </authorList>
    </citation>
    <scope>NUCLEOTIDE SEQUENCE</scope>
    <source>
        <strain evidence="10">USDA</strain>
    </source>
</reference>
<keyword evidence="6 8" id="KW-0472">Membrane</keyword>
<organism>
    <name type="scientific">Pediculus humanus subsp. corporis</name>
    <name type="common">Body louse</name>
    <dbReference type="NCBI Taxonomy" id="121224"/>
    <lineage>
        <taxon>Eukaryota</taxon>
        <taxon>Metazoa</taxon>
        <taxon>Ecdysozoa</taxon>
        <taxon>Arthropoda</taxon>
        <taxon>Hexapoda</taxon>
        <taxon>Insecta</taxon>
        <taxon>Pterygota</taxon>
        <taxon>Neoptera</taxon>
        <taxon>Paraneoptera</taxon>
        <taxon>Psocodea</taxon>
        <taxon>Troctomorpha</taxon>
        <taxon>Phthiraptera</taxon>
        <taxon>Anoplura</taxon>
        <taxon>Pediculidae</taxon>
        <taxon>Pediculus</taxon>
    </lineage>
</organism>
<dbReference type="EMBL" id="AAZO01001474">
    <property type="status" value="NOT_ANNOTATED_CDS"/>
    <property type="molecule type" value="Genomic_DNA"/>
</dbReference>
<feature type="transmembrane region" description="Helical" evidence="8">
    <location>
        <begin position="202"/>
        <end position="224"/>
    </location>
</feature>
<feature type="transmembrane region" description="Helical" evidence="8">
    <location>
        <begin position="244"/>
        <end position="264"/>
    </location>
</feature>
<feature type="transmembrane region" description="Helical" evidence="8">
    <location>
        <begin position="510"/>
        <end position="528"/>
    </location>
</feature>
<dbReference type="GO" id="GO:0043252">
    <property type="term" value="P:sodium-independent organic anion transport"/>
    <property type="evidence" value="ECO:0007669"/>
    <property type="project" value="TreeGrafter"/>
</dbReference>
<feature type="transmembrane region" description="Helical" evidence="8">
    <location>
        <begin position="401"/>
        <end position="421"/>
    </location>
</feature>
<evidence type="ECO:0000256" key="8">
    <source>
        <dbReference type="RuleBase" id="RU362056"/>
    </source>
</evidence>
<dbReference type="InParanoid" id="E0VDU2"/>
<comment type="caution">
    <text evidence="8">Lacks conserved residue(s) required for the propagation of feature annotation.</text>
</comment>
<evidence type="ECO:0000313" key="11">
    <source>
        <dbReference type="EnsemblMetazoa" id="PHUM125290-PA"/>
    </source>
</evidence>
<dbReference type="KEGG" id="phu:Phum_PHUM125290"/>
<feature type="transmembrane region" description="Helical" evidence="8">
    <location>
        <begin position="588"/>
        <end position="606"/>
    </location>
</feature>
<keyword evidence="12" id="KW-1185">Reference proteome</keyword>
<evidence type="ECO:0000256" key="1">
    <source>
        <dbReference type="ARBA" id="ARBA00004651"/>
    </source>
</evidence>
<dbReference type="OrthoDB" id="5062115at2759"/>
<comment type="subcellular location">
    <subcellularLocation>
        <location evidence="1 8">Cell membrane</location>
        <topology evidence="1 8">Multi-pass membrane protein</topology>
    </subcellularLocation>
</comment>
<dbReference type="RefSeq" id="XP_002424286.1">
    <property type="nucleotide sequence ID" value="XM_002424241.1"/>
</dbReference>
<dbReference type="GeneID" id="8239301"/>
<sequence length="607" mass="67541">MKKINSSSNSNNNNNNDFTCGLGNWRPKYLQKFSNLKCFMVVYGLLGILMSGNEMSQIFLATFLAYKGGKGNRPIWIAWGVLFSSLSCFILALPHFIYGPGSNALALTEEYLDQKFYNLTSSASNDFSLNLCRSHRQNDTEIISNEECKEKHSEYPILSLCLIFFSQFVLGVGTTLYVTLGQPYLDDNTKTKNTPKLLGITMALRSAGPAGGFILGFLCLNSYIDPSLTPIIERSDPRWLGAWWMGWLILGTTMTIFSFLIASFPKQLKPNLNKGNRPINSHLYEMVPINEIQKITNTESKRIILSNPNVEEGLFSDYKKALKRVCLNPLLICNNFVAVFYILGASGYFSFYTKYAEVQYHQSAAFSSMIAGVSTVVSIILGFLISGFVISKFKPKESRLLLFNVFIACVYMSGELTFLFMGCNGDNNNDVQQQTNTGVAFNSSCNGNCSCNMIGYTPVCFEKEKKSFFSPCHAGCTQIQDVIKRTYSNCSCLPEPTDIVKQGPCKINCLYPFVIFVAVQCLIQMIGCSGRITNVLINYRTVEPRDKPLAQGISLFMISLLAFIPGPIIYGKTIVALYGIINAVTKEIVGFTIKMLSVLPFALSYAT</sequence>
<evidence type="ECO:0000256" key="3">
    <source>
        <dbReference type="ARBA" id="ARBA00022475"/>
    </source>
</evidence>
<dbReference type="AlphaFoldDB" id="E0VDU2"/>
<dbReference type="OMA" id="MANWHPA"/>
<dbReference type="Pfam" id="PF03137">
    <property type="entry name" value="OATP"/>
    <property type="match status" value="1"/>
</dbReference>
<protein>
    <recommendedName>
        <fullName evidence="8">Solute carrier organic anion transporter family member</fullName>
    </recommendedName>
</protein>
<dbReference type="GO" id="GO:0006811">
    <property type="term" value="P:monoatomic ion transport"/>
    <property type="evidence" value="ECO:0007669"/>
    <property type="project" value="UniProtKB-KW"/>
</dbReference>
<dbReference type="CTD" id="8239301"/>
<evidence type="ECO:0000313" key="10">
    <source>
        <dbReference type="EMBL" id="EEB11548.1"/>
    </source>
</evidence>
<dbReference type="HOGENOM" id="CLU_008954_1_3_1"/>
<keyword evidence="8" id="KW-0406">Ion transport</keyword>
<comment type="similarity">
    <text evidence="2 8">Belongs to the organo anion transporter (TC 2.A.60) family.</text>
</comment>
<keyword evidence="4 8" id="KW-0812">Transmembrane</keyword>
<evidence type="ECO:0000256" key="5">
    <source>
        <dbReference type="ARBA" id="ARBA00022989"/>
    </source>
</evidence>
<accession>E0VDU2</accession>
<name>E0VDU2_PEDHC</name>
<dbReference type="PANTHER" id="PTHR11388">
    <property type="entry name" value="ORGANIC ANION TRANSPORTER"/>
    <property type="match status" value="1"/>
</dbReference>
<keyword evidence="5 8" id="KW-1133">Transmembrane helix</keyword>
<gene>
    <name evidence="11" type="primary">8239301</name>
    <name evidence="10" type="ORF">Phum_PHUM125290</name>
</gene>
<evidence type="ECO:0000256" key="6">
    <source>
        <dbReference type="ARBA" id="ARBA00023136"/>
    </source>
</evidence>